<proteinExistence type="predicted"/>
<reference evidence="1" key="1">
    <citation type="submission" date="2019-08" db="EMBL/GenBank/DDBJ databases">
        <authorList>
            <person name="Kucharzyk K."/>
            <person name="Murdoch R.W."/>
            <person name="Higgins S."/>
            <person name="Loffler F."/>
        </authorList>
    </citation>
    <scope>NUCLEOTIDE SEQUENCE</scope>
</reference>
<dbReference type="AlphaFoldDB" id="A0A645AYG5"/>
<name>A0A645AYG5_9ZZZZ</name>
<dbReference type="EMBL" id="VSSQ01016454">
    <property type="protein sequence ID" value="MPM57808.1"/>
    <property type="molecule type" value="Genomic_DNA"/>
</dbReference>
<evidence type="ECO:0000313" key="1">
    <source>
        <dbReference type="EMBL" id="MPM57808.1"/>
    </source>
</evidence>
<accession>A0A645AYG5</accession>
<protein>
    <submittedName>
        <fullName evidence="1">Uncharacterized protein</fullName>
    </submittedName>
</protein>
<organism evidence="1">
    <name type="scientific">bioreactor metagenome</name>
    <dbReference type="NCBI Taxonomy" id="1076179"/>
    <lineage>
        <taxon>unclassified sequences</taxon>
        <taxon>metagenomes</taxon>
        <taxon>ecological metagenomes</taxon>
    </lineage>
</organism>
<sequence>MRIYLGRIKLLVSEDVLDGTDINLSGIIHQGRGCMAQLVNGISLPGQPGCVYVFVYEPLNRLDRNAPFIAADKKSVFISYIRY</sequence>
<comment type="caution">
    <text evidence="1">The sequence shown here is derived from an EMBL/GenBank/DDBJ whole genome shotgun (WGS) entry which is preliminary data.</text>
</comment>
<gene>
    <name evidence="1" type="ORF">SDC9_104631</name>
</gene>